<gene>
    <name evidence="1" type="ORF">DQQ10_23675</name>
</gene>
<evidence type="ECO:0000313" key="2">
    <source>
        <dbReference type="Proteomes" id="UP000251889"/>
    </source>
</evidence>
<proteinExistence type="predicted"/>
<evidence type="ECO:0008006" key="3">
    <source>
        <dbReference type="Google" id="ProtNLM"/>
    </source>
</evidence>
<dbReference type="EMBL" id="QMFY01000017">
    <property type="protein sequence ID" value="RAV98522.1"/>
    <property type="molecule type" value="Genomic_DNA"/>
</dbReference>
<dbReference type="RefSeq" id="WP_112749415.1">
    <property type="nucleotide sequence ID" value="NZ_QMFY01000017.1"/>
</dbReference>
<reference evidence="1 2" key="1">
    <citation type="submission" date="2018-06" db="EMBL/GenBank/DDBJ databases">
        <title>Chryseolinea flavus sp. nov., a member of the phylum Bacteroidetes isolated from soil.</title>
        <authorList>
            <person name="Li Y."/>
            <person name="Wang J."/>
        </authorList>
    </citation>
    <scope>NUCLEOTIDE SEQUENCE [LARGE SCALE GENOMIC DNA]</scope>
    <source>
        <strain evidence="1 2">SDU1-6</strain>
    </source>
</reference>
<accession>A0A364XVY2</accession>
<name>A0A364XVY2_9BACT</name>
<sequence length="226" mass="26221">MMRSSILALLLLVGMVQSTKGQMSIGGTLDFFWRDISKEQPFNHYVNIGVIFKKNLTPTLNLVSGATLRFFDSNVRDLSVNTDLVTYWRDAYDGEFFYITDRETFRFSYVNIPIGLEYKITTWLRASYSLENNFLIRASGEVEQYMQFGKKALNTYMISHNARLLLHARNGLGIAVGCVFNPGIIRKDLPYSYEFMTDYQQRLRSSYCLTASFWGDVRFKKRKHAL</sequence>
<comment type="caution">
    <text evidence="1">The sequence shown here is derived from an EMBL/GenBank/DDBJ whole genome shotgun (WGS) entry which is preliminary data.</text>
</comment>
<dbReference type="Proteomes" id="UP000251889">
    <property type="component" value="Unassembled WGS sequence"/>
</dbReference>
<evidence type="ECO:0000313" key="1">
    <source>
        <dbReference type="EMBL" id="RAV98522.1"/>
    </source>
</evidence>
<organism evidence="1 2">
    <name type="scientific">Pseudochryseolinea flava</name>
    <dbReference type="NCBI Taxonomy" id="2059302"/>
    <lineage>
        <taxon>Bacteria</taxon>
        <taxon>Pseudomonadati</taxon>
        <taxon>Bacteroidota</taxon>
        <taxon>Cytophagia</taxon>
        <taxon>Cytophagales</taxon>
        <taxon>Fulvivirgaceae</taxon>
        <taxon>Pseudochryseolinea</taxon>
    </lineage>
</organism>
<dbReference type="AlphaFoldDB" id="A0A364XVY2"/>
<protein>
    <recommendedName>
        <fullName evidence="3">Outer membrane protein beta-barrel domain-containing protein</fullName>
    </recommendedName>
</protein>
<keyword evidence="2" id="KW-1185">Reference proteome</keyword>